<dbReference type="AlphaFoldDB" id="A0A9Q8Z4Z3"/>
<dbReference type="SUPFAM" id="SSF103506">
    <property type="entry name" value="Mitochondrial carrier"/>
    <property type="match status" value="1"/>
</dbReference>
<dbReference type="PANTHER" id="PTHR45788:SF4">
    <property type="entry name" value="TRICARBOXYLATE TRANSPORT PROTEIN, MITOCHONDRIAL"/>
    <property type="match status" value="1"/>
</dbReference>
<evidence type="ECO:0000256" key="9">
    <source>
        <dbReference type="ARBA" id="ARBA00023136"/>
    </source>
</evidence>
<evidence type="ECO:0000256" key="3">
    <source>
        <dbReference type="ARBA" id="ARBA00022448"/>
    </source>
</evidence>
<evidence type="ECO:0000256" key="6">
    <source>
        <dbReference type="ARBA" id="ARBA00022792"/>
    </source>
</evidence>
<evidence type="ECO:0000256" key="11">
    <source>
        <dbReference type="RuleBase" id="RU000488"/>
    </source>
</evidence>
<dbReference type="VEuPathDB" id="FungiDB:yc1106_03681"/>
<accession>A0A9Q8Z4Z3</accession>
<name>A0A9Q8Z4Z3_CURCL</name>
<proteinExistence type="inferred from homology"/>
<keyword evidence="13" id="KW-1185">Reference proteome</keyword>
<keyword evidence="4 10" id="KW-0812">Transmembrane</keyword>
<evidence type="ECO:0000256" key="4">
    <source>
        <dbReference type="ARBA" id="ARBA00022692"/>
    </source>
</evidence>
<dbReference type="Pfam" id="PF00153">
    <property type="entry name" value="Mito_carr"/>
    <property type="match status" value="1"/>
</dbReference>
<evidence type="ECO:0000256" key="5">
    <source>
        <dbReference type="ARBA" id="ARBA00022737"/>
    </source>
</evidence>
<evidence type="ECO:0000313" key="12">
    <source>
        <dbReference type="EMBL" id="USP76407.1"/>
    </source>
</evidence>
<dbReference type="InterPro" id="IPR049563">
    <property type="entry name" value="TXTP-like"/>
</dbReference>
<evidence type="ECO:0000256" key="1">
    <source>
        <dbReference type="ARBA" id="ARBA00004225"/>
    </source>
</evidence>
<feature type="repeat" description="Solcar" evidence="10">
    <location>
        <begin position="8"/>
        <end position="98"/>
    </location>
</feature>
<keyword evidence="8" id="KW-0496">Mitochondrion</keyword>
<dbReference type="InterPro" id="IPR018108">
    <property type="entry name" value="MCP_transmembrane"/>
</dbReference>
<dbReference type="InterPro" id="IPR023395">
    <property type="entry name" value="MCP_dom_sf"/>
</dbReference>
<dbReference type="Gene3D" id="1.50.40.10">
    <property type="entry name" value="Mitochondrial carrier domain"/>
    <property type="match status" value="1"/>
</dbReference>
<evidence type="ECO:0000256" key="2">
    <source>
        <dbReference type="ARBA" id="ARBA00006375"/>
    </source>
</evidence>
<evidence type="ECO:0000256" key="7">
    <source>
        <dbReference type="ARBA" id="ARBA00022989"/>
    </source>
</evidence>
<protein>
    <submittedName>
        <fullName evidence="12">Tricarboxylate transporter ALT9</fullName>
    </submittedName>
</protein>
<sequence>MTDGSAARNPWLNLTSGLCAGATESLLVVTPGEALKTRVIHDAASGGHLGRLSVSQLVAHTVRQDGVLSLWRGLTPVLCKQATNSAVRFTTFAALKDKLKEAWPEQMGGATATMIAGAGSGVMTV</sequence>
<dbReference type="GO" id="GO:0031966">
    <property type="term" value="C:mitochondrial membrane"/>
    <property type="evidence" value="ECO:0007669"/>
    <property type="project" value="UniProtKB-SubCell"/>
</dbReference>
<dbReference type="EMBL" id="CP089275">
    <property type="protein sequence ID" value="USP76407.1"/>
    <property type="molecule type" value="Genomic_DNA"/>
</dbReference>
<dbReference type="PANTHER" id="PTHR45788">
    <property type="entry name" value="SUCCINATE/FUMARATE MITOCHONDRIAL TRANSPORTER-RELATED"/>
    <property type="match status" value="1"/>
</dbReference>
<gene>
    <name evidence="12" type="ORF">yc1106_03681</name>
</gene>
<keyword evidence="6" id="KW-0999">Mitochondrion inner membrane</keyword>
<dbReference type="OrthoDB" id="44467at2759"/>
<comment type="subcellular location">
    <subcellularLocation>
        <location evidence="1">Mitochondrion membrane</location>
        <topology evidence="1">Multi-pass membrane protein</topology>
    </subcellularLocation>
</comment>
<reference evidence="12" key="1">
    <citation type="submission" date="2021-12" db="EMBL/GenBank/DDBJ databases">
        <title>Curvularia clavata genome.</title>
        <authorList>
            <person name="Cao Y."/>
        </authorList>
    </citation>
    <scope>NUCLEOTIDE SEQUENCE</scope>
    <source>
        <strain evidence="12">Yc1106</strain>
    </source>
</reference>
<keyword evidence="7" id="KW-1133">Transmembrane helix</keyword>
<keyword evidence="5" id="KW-0677">Repeat</keyword>
<keyword evidence="3 11" id="KW-0813">Transport</keyword>
<evidence type="ECO:0000313" key="13">
    <source>
        <dbReference type="Proteomes" id="UP001056012"/>
    </source>
</evidence>
<dbReference type="Proteomes" id="UP001056012">
    <property type="component" value="Chromosome 2"/>
</dbReference>
<organism evidence="12 13">
    <name type="scientific">Curvularia clavata</name>
    <dbReference type="NCBI Taxonomy" id="95742"/>
    <lineage>
        <taxon>Eukaryota</taxon>
        <taxon>Fungi</taxon>
        <taxon>Dikarya</taxon>
        <taxon>Ascomycota</taxon>
        <taxon>Pezizomycotina</taxon>
        <taxon>Dothideomycetes</taxon>
        <taxon>Pleosporomycetidae</taxon>
        <taxon>Pleosporales</taxon>
        <taxon>Pleosporineae</taxon>
        <taxon>Pleosporaceae</taxon>
        <taxon>Curvularia</taxon>
    </lineage>
</organism>
<dbReference type="PROSITE" id="PS50920">
    <property type="entry name" value="SOLCAR"/>
    <property type="match status" value="1"/>
</dbReference>
<comment type="similarity">
    <text evidence="2 11">Belongs to the mitochondrial carrier (TC 2.A.29) family.</text>
</comment>
<evidence type="ECO:0000256" key="10">
    <source>
        <dbReference type="PROSITE-ProRule" id="PRU00282"/>
    </source>
</evidence>
<dbReference type="GO" id="GO:0006843">
    <property type="term" value="P:mitochondrial citrate transmembrane transport"/>
    <property type="evidence" value="ECO:0007669"/>
    <property type="project" value="TreeGrafter"/>
</dbReference>
<evidence type="ECO:0000256" key="8">
    <source>
        <dbReference type="ARBA" id="ARBA00023128"/>
    </source>
</evidence>
<keyword evidence="9 10" id="KW-0472">Membrane</keyword>
<dbReference type="GO" id="GO:0071913">
    <property type="term" value="F:citrate secondary active transmembrane transporter activity"/>
    <property type="evidence" value="ECO:0007669"/>
    <property type="project" value="TreeGrafter"/>
</dbReference>